<dbReference type="GO" id="GO:0003712">
    <property type="term" value="F:transcription coregulator activity"/>
    <property type="evidence" value="ECO:0007669"/>
    <property type="project" value="InterPro"/>
</dbReference>
<dbReference type="InterPro" id="IPR037212">
    <property type="entry name" value="Med7/Med21-like"/>
</dbReference>
<evidence type="ECO:0000313" key="12">
    <source>
        <dbReference type="EMBL" id="KAF2849570.1"/>
    </source>
</evidence>
<accession>A0A6A7B248</accession>
<evidence type="ECO:0000256" key="6">
    <source>
        <dbReference type="ARBA" id="ARBA00023159"/>
    </source>
</evidence>
<organism evidence="12 13">
    <name type="scientific">Plenodomus tracheiphilus IPT5</name>
    <dbReference type="NCBI Taxonomy" id="1408161"/>
    <lineage>
        <taxon>Eukaryota</taxon>
        <taxon>Fungi</taxon>
        <taxon>Dikarya</taxon>
        <taxon>Ascomycota</taxon>
        <taxon>Pezizomycotina</taxon>
        <taxon>Dothideomycetes</taxon>
        <taxon>Pleosporomycetidae</taxon>
        <taxon>Pleosporales</taxon>
        <taxon>Pleosporineae</taxon>
        <taxon>Leptosphaeriaceae</taxon>
        <taxon>Plenodomus</taxon>
    </lineage>
</organism>
<comment type="subunit">
    <text evidence="3 10">Component of the Mediator complex.</text>
</comment>
<evidence type="ECO:0000256" key="2">
    <source>
        <dbReference type="ARBA" id="ARBA00009994"/>
    </source>
</evidence>
<evidence type="ECO:0000256" key="7">
    <source>
        <dbReference type="ARBA" id="ARBA00023163"/>
    </source>
</evidence>
<dbReference type="AlphaFoldDB" id="A0A6A7B248"/>
<comment type="similarity">
    <text evidence="2 10">Belongs to the Mediator complex subunit 7 family.</text>
</comment>
<protein>
    <recommendedName>
        <fullName evidence="4 10">Mediator of RNA polymerase II transcription subunit 7</fullName>
    </recommendedName>
</protein>
<dbReference type="GO" id="GO:0016592">
    <property type="term" value="C:mediator complex"/>
    <property type="evidence" value="ECO:0007669"/>
    <property type="project" value="InterPro"/>
</dbReference>
<keyword evidence="6 10" id="KW-0010">Activator</keyword>
<evidence type="ECO:0000256" key="1">
    <source>
        <dbReference type="ARBA" id="ARBA00004123"/>
    </source>
</evidence>
<evidence type="ECO:0000313" key="13">
    <source>
        <dbReference type="Proteomes" id="UP000799423"/>
    </source>
</evidence>
<sequence length="175" mass="20177">MELISNNLRIEGIFPEGWKYTQLPEETAATDAFAAFTHQQKLYSCVRSLLLSYLKLLGVVASDPTSLMRTETLADMTTLETNMHALINEYRPHQARETLIEKMEAQVERKKKEIEGVKHVAERVKAVLDEFARDAEGLYKGDDKPVEEVEVRDSVEKRVVMQRHMWETMDEILGH</sequence>
<evidence type="ECO:0000256" key="10">
    <source>
        <dbReference type="RuleBase" id="RU364060"/>
    </source>
</evidence>
<dbReference type="GO" id="GO:0006357">
    <property type="term" value="P:regulation of transcription by RNA polymerase II"/>
    <property type="evidence" value="ECO:0007669"/>
    <property type="project" value="InterPro"/>
</dbReference>
<proteinExistence type="inferred from homology"/>
<name>A0A6A7B248_9PLEO</name>
<dbReference type="Gene3D" id="6.10.140.200">
    <property type="match status" value="1"/>
</dbReference>
<comment type="subcellular location">
    <subcellularLocation>
        <location evidence="1 10">Nucleus</location>
    </subcellularLocation>
</comment>
<dbReference type="PANTHER" id="PTHR21428:SF11">
    <property type="entry name" value="MEDIATOR OF RNA POLYMERASE II TRANSCRIPTION SUBUNIT 7"/>
    <property type="match status" value="1"/>
</dbReference>
<keyword evidence="13" id="KW-1185">Reference proteome</keyword>
<dbReference type="OrthoDB" id="10253553at2759"/>
<evidence type="ECO:0000256" key="4">
    <source>
        <dbReference type="ARBA" id="ARBA00020631"/>
    </source>
</evidence>
<evidence type="ECO:0000256" key="11">
    <source>
        <dbReference type="SAM" id="Coils"/>
    </source>
</evidence>
<dbReference type="Pfam" id="PF05983">
    <property type="entry name" value="Med7"/>
    <property type="match status" value="1"/>
</dbReference>
<dbReference type="EMBL" id="MU006311">
    <property type="protein sequence ID" value="KAF2849570.1"/>
    <property type="molecule type" value="Genomic_DNA"/>
</dbReference>
<feature type="non-terminal residue" evidence="12">
    <location>
        <position position="1"/>
    </location>
</feature>
<evidence type="ECO:0000256" key="9">
    <source>
        <dbReference type="ARBA" id="ARBA00025687"/>
    </source>
</evidence>
<dbReference type="GO" id="GO:0070847">
    <property type="term" value="C:core mediator complex"/>
    <property type="evidence" value="ECO:0007669"/>
    <property type="project" value="TreeGrafter"/>
</dbReference>
<keyword evidence="11" id="KW-0175">Coiled coil</keyword>
<comment type="function">
    <text evidence="9">Component of the Mediator complex, a coactivator involved in the regulated transcription of nearly all RNA polymerase II-dependent genes. Mediator functions as a bridge to convey information from gene-specific regulatory proteins to the basal RNA polymerase II transcription machinery. Mediator is recruited to promoters by direct interactions with regulatory proteins and serves as a scaffold for the assembly of a functional preinitiation complex with RNA polymerase II and the general transcription factors.</text>
</comment>
<keyword evidence="7 10" id="KW-0804">Transcription</keyword>
<dbReference type="PANTHER" id="PTHR21428">
    <property type="entry name" value="MEDIATOR OF RNA POLYMERASE II TRANSCRIPTION SUBUNIT 7"/>
    <property type="match status" value="1"/>
</dbReference>
<dbReference type="Proteomes" id="UP000799423">
    <property type="component" value="Unassembled WGS sequence"/>
</dbReference>
<dbReference type="SUPFAM" id="SSF140718">
    <property type="entry name" value="Mediator hinge subcomplex-like"/>
    <property type="match status" value="1"/>
</dbReference>
<dbReference type="InterPro" id="IPR009244">
    <property type="entry name" value="Mediatior_Med7"/>
</dbReference>
<gene>
    <name evidence="12" type="ORF">T440DRAFT_469321</name>
</gene>
<evidence type="ECO:0000256" key="8">
    <source>
        <dbReference type="ARBA" id="ARBA00023242"/>
    </source>
</evidence>
<keyword evidence="5 10" id="KW-0805">Transcription regulation</keyword>
<reference evidence="12" key="1">
    <citation type="submission" date="2020-01" db="EMBL/GenBank/DDBJ databases">
        <authorList>
            <consortium name="DOE Joint Genome Institute"/>
            <person name="Haridas S."/>
            <person name="Albert R."/>
            <person name="Binder M."/>
            <person name="Bloem J."/>
            <person name="Labutti K."/>
            <person name="Salamov A."/>
            <person name="Andreopoulos B."/>
            <person name="Baker S.E."/>
            <person name="Barry K."/>
            <person name="Bills G."/>
            <person name="Bluhm B.H."/>
            <person name="Cannon C."/>
            <person name="Castanera R."/>
            <person name="Culley D.E."/>
            <person name="Daum C."/>
            <person name="Ezra D."/>
            <person name="Gonzalez J.B."/>
            <person name="Henrissat B."/>
            <person name="Kuo A."/>
            <person name="Liang C."/>
            <person name="Lipzen A."/>
            <person name="Lutzoni F."/>
            <person name="Magnuson J."/>
            <person name="Mondo S."/>
            <person name="Nolan M."/>
            <person name="Ohm R."/>
            <person name="Pangilinan J."/>
            <person name="Park H.-J."/>
            <person name="Ramirez L."/>
            <person name="Alfaro M."/>
            <person name="Sun H."/>
            <person name="Tritt A."/>
            <person name="Yoshinaga Y."/>
            <person name="Zwiers L.-H."/>
            <person name="Turgeon B.G."/>
            <person name="Goodwin S.B."/>
            <person name="Spatafora J.W."/>
            <person name="Crous P.W."/>
            <person name="Grigoriev I.V."/>
        </authorList>
    </citation>
    <scope>NUCLEOTIDE SEQUENCE</scope>
    <source>
        <strain evidence="12">IPT5</strain>
    </source>
</reference>
<evidence type="ECO:0000256" key="3">
    <source>
        <dbReference type="ARBA" id="ARBA00011837"/>
    </source>
</evidence>
<feature type="coiled-coil region" evidence="11">
    <location>
        <begin position="93"/>
        <end position="120"/>
    </location>
</feature>
<keyword evidence="8 10" id="KW-0539">Nucleus</keyword>
<dbReference type="InterPro" id="IPR044888">
    <property type="entry name" value="Mediatior_Med7_sf"/>
</dbReference>
<evidence type="ECO:0000256" key="5">
    <source>
        <dbReference type="ARBA" id="ARBA00023015"/>
    </source>
</evidence>